<gene>
    <name evidence="8" type="ORF">IM660_03790</name>
</gene>
<dbReference type="Gene3D" id="3.40.720.10">
    <property type="entry name" value="Alkaline Phosphatase, subunit A"/>
    <property type="match status" value="1"/>
</dbReference>
<dbReference type="InterPro" id="IPR024607">
    <property type="entry name" value="Sulfatase_CS"/>
</dbReference>
<dbReference type="PANTHER" id="PTHR42693:SF42">
    <property type="entry name" value="ARYLSULFATASE G"/>
    <property type="match status" value="1"/>
</dbReference>
<evidence type="ECO:0000256" key="5">
    <source>
        <dbReference type="ARBA" id="ARBA00022801"/>
    </source>
</evidence>
<keyword evidence="5" id="KW-0378">Hydrolase</keyword>
<dbReference type="Gene3D" id="3.30.1120.10">
    <property type="match status" value="1"/>
</dbReference>
<name>A0A7M1SVC3_9MICO</name>
<dbReference type="GO" id="GO:0004065">
    <property type="term" value="F:arylsulfatase activity"/>
    <property type="evidence" value="ECO:0007669"/>
    <property type="project" value="TreeGrafter"/>
</dbReference>
<protein>
    <submittedName>
        <fullName evidence="8">Sulfatase</fullName>
    </submittedName>
</protein>
<feature type="domain" description="Sulfatase N-terminal" evidence="7">
    <location>
        <begin position="5"/>
        <end position="345"/>
    </location>
</feature>
<sequence>MVHRPDIVLIVIDDLGWRDLACMGSTFYETPHIDRLASSGARFTQAYAPSPVCSPSRAAILTGRDPARIGLTQFIGGHGVGRLGEVPTLPALPANEVTLARTLREAGYATWHVGKWHLGPRHSWPDQHGFDVNVGGCERGRPGSYHSPYGIDTLPDGREGEYLTDRLTDEAIDLIRTAGDRPYFLNLWHYAVHTPIQGPAELVEKYERKRSLLDDQPEFETGEPYPVWHRRHHLVRRRVTQSDPGYAAMIENLDANVGRLLDAISESGRADRTLIVLTSDNGGLSSTDVAPTCNLPLREGKGWTYDGGVRVPLLVRWPGVTRAGAVIDAPVSLVDLFPTLNSATDATLPPVGIDGVDVAPMLRGEEQDRGPIYWHYPHYSHSGATPATAVRAGRWKLVRHYETDRDELYRMADDESESSDVAAEHPRRAAELGRLLDDYLSEIGAGVPAPNPIPPFADLPG</sequence>
<dbReference type="AlphaFoldDB" id="A0A7M1SVC3"/>
<dbReference type="InterPro" id="IPR000917">
    <property type="entry name" value="Sulfatase_N"/>
</dbReference>
<proteinExistence type="inferred from homology"/>
<dbReference type="Proteomes" id="UP000593758">
    <property type="component" value="Chromosome"/>
</dbReference>
<dbReference type="PANTHER" id="PTHR42693">
    <property type="entry name" value="ARYLSULFATASE FAMILY MEMBER"/>
    <property type="match status" value="1"/>
</dbReference>
<dbReference type="CDD" id="cd16144">
    <property type="entry name" value="ARS_like"/>
    <property type="match status" value="1"/>
</dbReference>
<evidence type="ECO:0000256" key="2">
    <source>
        <dbReference type="ARBA" id="ARBA00008779"/>
    </source>
</evidence>
<dbReference type="RefSeq" id="WP_193498092.1">
    <property type="nucleotide sequence ID" value="NZ_CP063169.1"/>
</dbReference>
<dbReference type="EMBL" id="CP063169">
    <property type="protein sequence ID" value="QOR71431.1"/>
    <property type="molecule type" value="Genomic_DNA"/>
</dbReference>
<dbReference type="PROSITE" id="PS00149">
    <property type="entry name" value="SULFATASE_2"/>
    <property type="match status" value="1"/>
</dbReference>
<dbReference type="GO" id="GO:0046872">
    <property type="term" value="F:metal ion binding"/>
    <property type="evidence" value="ECO:0007669"/>
    <property type="project" value="UniProtKB-KW"/>
</dbReference>
<evidence type="ECO:0000256" key="3">
    <source>
        <dbReference type="ARBA" id="ARBA00022723"/>
    </source>
</evidence>
<accession>A0A7M1SVC3</accession>
<keyword evidence="4" id="KW-0732">Signal</keyword>
<evidence type="ECO:0000256" key="4">
    <source>
        <dbReference type="ARBA" id="ARBA00022729"/>
    </source>
</evidence>
<dbReference type="PROSITE" id="PS00523">
    <property type="entry name" value="SULFATASE_1"/>
    <property type="match status" value="1"/>
</dbReference>
<comment type="similarity">
    <text evidence="2">Belongs to the sulfatase family.</text>
</comment>
<evidence type="ECO:0000259" key="7">
    <source>
        <dbReference type="Pfam" id="PF00884"/>
    </source>
</evidence>
<organism evidence="8 9">
    <name type="scientific">Ruania alkalisoli</name>
    <dbReference type="NCBI Taxonomy" id="2779775"/>
    <lineage>
        <taxon>Bacteria</taxon>
        <taxon>Bacillati</taxon>
        <taxon>Actinomycetota</taxon>
        <taxon>Actinomycetes</taxon>
        <taxon>Micrococcales</taxon>
        <taxon>Ruaniaceae</taxon>
        <taxon>Ruania</taxon>
    </lineage>
</organism>
<keyword evidence="6" id="KW-0106">Calcium</keyword>
<comment type="cofactor">
    <cofactor evidence="1">
        <name>Ca(2+)</name>
        <dbReference type="ChEBI" id="CHEBI:29108"/>
    </cofactor>
</comment>
<keyword evidence="3" id="KW-0479">Metal-binding</keyword>
<evidence type="ECO:0000313" key="9">
    <source>
        <dbReference type="Proteomes" id="UP000593758"/>
    </source>
</evidence>
<dbReference type="KEGG" id="halt:IM660_03790"/>
<reference evidence="8 9" key="1">
    <citation type="submission" date="2020-10" db="EMBL/GenBank/DDBJ databases">
        <title>Haloactinobacterium sp. RN3S43, a bacterium isolated from saline soil.</title>
        <authorList>
            <person name="Sun J.-Q."/>
        </authorList>
    </citation>
    <scope>NUCLEOTIDE SEQUENCE [LARGE SCALE GENOMIC DNA]</scope>
    <source>
        <strain evidence="8 9">RN3S43</strain>
    </source>
</reference>
<dbReference type="InterPro" id="IPR050738">
    <property type="entry name" value="Sulfatase"/>
</dbReference>
<keyword evidence="9" id="KW-1185">Reference proteome</keyword>
<evidence type="ECO:0000313" key="8">
    <source>
        <dbReference type="EMBL" id="QOR71431.1"/>
    </source>
</evidence>
<evidence type="ECO:0000256" key="1">
    <source>
        <dbReference type="ARBA" id="ARBA00001913"/>
    </source>
</evidence>
<dbReference type="InterPro" id="IPR017850">
    <property type="entry name" value="Alkaline_phosphatase_core_sf"/>
</dbReference>
<evidence type="ECO:0000256" key="6">
    <source>
        <dbReference type="ARBA" id="ARBA00022837"/>
    </source>
</evidence>
<dbReference type="SUPFAM" id="SSF53649">
    <property type="entry name" value="Alkaline phosphatase-like"/>
    <property type="match status" value="1"/>
</dbReference>
<dbReference type="Pfam" id="PF00884">
    <property type="entry name" value="Sulfatase"/>
    <property type="match status" value="1"/>
</dbReference>